<evidence type="ECO:0000259" key="4">
    <source>
        <dbReference type="Pfam" id="PF00891"/>
    </source>
</evidence>
<dbReference type="InterPro" id="IPR036388">
    <property type="entry name" value="WH-like_DNA-bd_sf"/>
</dbReference>
<dbReference type="InterPro" id="IPR029063">
    <property type="entry name" value="SAM-dependent_MTases_sf"/>
</dbReference>
<dbReference type="PANTHER" id="PTHR43712:SF12">
    <property type="entry name" value="STERIGMATOCYSTIN 8-O-METHYLTRANSFERASE"/>
    <property type="match status" value="1"/>
</dbReference>
<dbReference type="GO" id="GO:0032259">
    <property type="term" value="P:methylation"/>
    <property type="evidence" value="ECO:0007669"/>
    <property type="project" value="UniProtKB-KW"/>
</dbReference>
<accession>A0AAN9UUL2</accession>
<reference evidence="5 6" key="1">
    <citation type="submission" date="2024-02" db="EMBL/GenBank/DDBJ databases">
        <title>De novo assembly and annotation of 12 fungi associated with fruit tree decline syndrome in Ontario, Canada.</title>
        <authorList>
            <person name="Sulman M."/>
            <person name="Ellouze W."/>
            <person name="Ilyukhin E."/>
        </authorList>
    </citation>
    <scope>NUCLEOTIDE SEQUENCE [LARGE SCALE GENOMIC DNA]</scope>
    <source>
        <strain evidence="5 6">M11/M66-122</strain>
    </source>
</reference>
<dbReference type="InterPro" id="IPR036390">
    <property type="entry name" value="WH_DNA-bd_sf"/>
</dbReference>
<dbReference type="SUPFAM" id="SSF53335">
    <property type="entry name" value="S-adenosyl-L-methionine-dependent methyltransferases"/>
    <property type="match status" value="1"/>
</dbReference>
<dbReference type="PROSITE" id="PS51683">
    <property type="entry name" value="SAM_OMT_II"/>
    <property type="match status" value="1"/>
</dbReference>
<protein>
    <recommendedName>
        <fullName evidence="4">O-methyltransferase C-terminal domain-containing protein</fullName>
    </recommendedName>
</protein>
<proteinExistence type="predicted"/>
<organism evidence="5 6">
    <name type="scientific">Diatrype stigma</name>
    <dbReference type="NCBI Taxonomy" id="117547"/>
    <lineage>
        <taxon>Eukaryota</taxon>
        <taxon>Fungi</taxon>
        <taxon>Dikarya</taxon>
        <taxon>Ascomycota</taxon>
        <taxon>Pezizomycotina</taxon>
        <taxon>Sordariomycetes</taxon>
        <taxon>Xylariomycetidae</taxon>
        <taxon>Xylariales</taxon>
        <taxon>Diatrypaceae</taxon>
        <taxon>Diatrype</taxon>
    </lineage>
</organism>
<feature type="domain" description="O-methyltransferase C-terminal" evidence="4">
    <location>
        <begin position="270"/>
        <end position="415"/>
    </location>
</feature>
<sequence length="443" mass="48882">MAPLRSISELASAIERSSQAIENGLKGTPGADFSLALGAPPVLKLDPALEATRSELLETIDELRSRVLGPLGYFMATAWPTPSLLAVLHAIYTFDIASQIPLSPDAEVTYKDLGERCGLPEEDIRRVLQTAIAFRIFEEVSPDISVRHNAVSSVLAFSGTKDIMGLLLEDNWPPAIRFSDSLKRFPGSGEPGHTAQMIAIRAKEAEAAGSNTIAGKFDDPSKGFFDYISTDEKRVTRFRGAMAFSHSSPAFFASHFVNSLPWAAEEQCPQAVVDIGGAGGELCQLILRTYPGVKKAVSLDLPEVVANVETPEDIKDRLEFGIYNFINEEVTRQADAYVFRHIFHDWSDQYAAKILRNLLPALRPGNKIWLSEVVLPELSDKNHTRDQFQRCADLTMKIGFNGKERSKRDWTNLFASVDTRFRIANITRPDGAHDSVIEVTFGA</sequence>
<dbReference type="Gene3D" id="1.10.10.10">
    <property type="entry name" value="Winged helix-like DNA-binding domain superfamily/Winged helix DNA-binding domain"/>
    <property type="match status" value="1"/>
</dbReference>
<dbReference type="PANTHER" id="PTHR43712">
    <property type="entry name" value="PUTATIVE (AFU_ORTHOLOGUE AFUA_4G14580)-RELATED"/>
    <property type="match status" value="1"/>
</dbReference>
<name>A0AAN9UUL2_9PEZI</name>
<dbReference type="InterPro" id="IPR016461">
    <property type="entry name" value="COMT-like"/>
</dbReference>
<comment type="caution">
    <text evidence="5">The sequence shown here is derived from an EMBL/GenBank/DDBJ whole genome shotgun (WGS) entry which is preliminary data.</text>
</comment>
<evidence type="ECO:0000313" key="6">
    <source>
        <dbReference type="Proteomes" id="UP001320420"/>
    </source>
</evidence>
<dbReference type="EMBL" id="JAKJXP020000010">
    <property type="protein sequence ID" value="KAK7755829.1"/>
    <property type="molecule type" value="Genomic_DNA"/>
</dbReference>
<keyword evidence="3" id="KW-0949">S-adenosyl-L-methionine</keyword>
<evidence type="ECO:0000256" key="1">
    <source>
        <dbReference type="ARBA" id="ARBA00022603"/>
    </source>
</evidence>
<dbReference type="Gene3D" id="3.40.50.150">
    <property type="entry name" value="Vaccinia Virus protein VP39"/>
    <property type="match status" value="1"/>
</dbReference>
<dbReference type="GO" id="GO:0008171">
    <property type="term" value="F:O-methyltransferase activity"/>
    <property type="evidence" value="ECO:0007669"/>
    <property type="project" value="InterPro"/>
</dbReference>
<dbReference type="Pfam" id="PF00891">
    <property type="entry name" value="Methyltransf_2"/>
    <property type="match status" value="1"/>
</dbReference>
<keyword evidence="2" id="KW-0808">Transferase</keyword>
<dbReference type="Proteomes" id="UP001320420">
    <property type="component" value="Unassembled WGS sequence"/>
</dbReference>
<keyword evidence="1" id="KW-0489">Methyltransferase</keyword>
<dbReference type="InterPro" id="IPR001077">
    <property type="entry name" value="COMT_C"/>
</dbReference>
<dbReference type="SUPFAM" id="SSF46785">
    <property type="entry name" value="Winged helix' DNA-binding domain"/>
    <property type="match status" value="1"/>
</dbReference>
<evidence type="ECO:0000256" key="3">
    <source>
        <dbReference type="ARBA" id="ARBA00022691"/>
    </source>
</evidence>
<evidence type="ECO:0000256" key="2">
    <source>
        <dbReference type="ARBA" id="ARBA00022679"/>
    </source>
</evidence>
<gene>
    <name evidence="5" type="ORF">SLS62_002114</name>
</gene>
<dbReference type="AlphaFoldDB" id="A0AAN9UUL2"/>
<keyword evidence="6" id="KW-1185">Reference proteome</keyword>
<evidence type="ECO:0000313" key="5">
    <source>
        <dbReference type="EMBL" id="KAK7755829.1"/>
    </source>
</evidence>